<evidence type="ECO:0000256" key="1">
    <source>
        <dbReference type="SAM" id="MobiDB-lite"/>
    </source>
</evidence>
<organism evidence="3 4">
    <name type="scientific">Lolium multiflorum</name>
    <name type="common">Italian ryegrass</name>
    <name type="synonym">Lolium perenne subsp. multiflorum</name>
    <dbReference type="NCBI Taxonomy" id="4521"/>
    <lineage>
        <taxon>Eukaryota</taxon>
        <taxon>Viridiplantae</taxon>
        <taxon>Streptophyta</taxon>
        <taxon>Embryophyta</taxon>
        <taxon>Tracheophyta</taxon>
        <taxon>Spermatophyta</taxon>
        <taxon>Magnoliopsida</taxon>
        <taxon>Liliopsida</taxon>
        <taxon>Poales</taxon>
        <taxon>Poaceae</taxon>
        <taxon>BOP clade</taxon>
        <taxon>Pooideae</taxon>
        <taxon>Poodae</taxon>
        <taxon>Poeae</taxon>
        <taxon>Poeae Chloroplast Group 2 (Poeae type)</taxon>
        <taxon>Loliodinae</taxon>
        <taxon>Loliinae</taxon>
        <taxon>Lolium</taxon>
    </lineage>
</organism>
<feature type="region of interest" description="Disordered" evidence="1">
    <location>
        <begin position="83"/>
        <end position="102"/>
    </location>
</feature>
<evidence type="ECO:0000313" key="3">
    <source>
        <dbReference type="EMBL" id="KAK1621057.1"/>
    </source>
</evidence>
<feature type="compositionally biased region" description="Basic and acidic residues" evidence="1">
    <location>
        <begin position="318"/>
        <end position="334"/>
    </location>
</feature>
<feature type="compositionally biased region" description="Basic and acidic residues" evidence="1">
    <location>
        <begin position="392"/>
        <end position="402"/>
    </location>
</feature>
<accession>A0AAD8RIV2</accession>
<dbReference type="Pfam" id="PF03078">
    <property type="entry name" value="ATHILA"/>
    <property type="match status" value="1"/>
</dbReference>
<dbReference type="Proteomes" id="UP001231189">
    <property type="component" value="Unassembled WGS sequence"/>
</dbReference>
<feature type="compositionally biased region" description="Polar residues" evidence="1">
    <location>
        <begin position="45"/>
        <end position="56"/>
    </location>
</feature>
<dbReference type="InterPro" id="IPR004312">
    <property type="entry name" value="ATHILA_Orf1_C"/>
</dbReference>
<protein>
    <recommendedName>
        <fullName evidence="2">Arabidopsis retrotransposon Orf1 C-terminal domain-containing protein</fullName>
    </recommendedName>
</protein>
<feature type="compositionally biased region" description="Polar residues" evidence="1">
    <location>
        <begin position="85"/>
        <end position="98"/>
    </location>
</feature>
<evidence type="ECO:0000313" key="4">
    <source>
        <dbReference type="Proteomes" id="UP001231189"/>
    </source>
</evidence>
<feature type="compositionally biased region" description="Basic residues" evidence="1">
    <location>
        <begin position="335"/>
        <end position="345"/>
    </location>
</feature>
<evidence type="ECO:0000259" key="2">
    <source>
        <dbReference type="Pfam" id="PF03078"/>
    </source>
</evidence>
<feature type="region of interest" description="Disordered" evidence="1">
    <location>
        <begin position="30"/>
        <end position="56"/>
    </location>
</feature>
<dbReference type="AlphaFoldDB" id="A0AAD8RIV2"/>
<gene>
    <name evidence="3" type="ORF">QYE76_026574</name>
</gene>
<feature type="compositionally biased region" description="Basic and acidic residues" evidence="1">
    <location>
        <begin position="370"/>
        <end position="385"/>
    </location>
</feature>
<reference evidence="3" key="1">
    <citation type="submission" date="2023-07" db="EMBL/GenBank/DDBJ databases">
        <title>A chromosome-level genome assembly of Lolium multiflorum.</title>
        <authorList>
            <person name="Chen Y."/>
            <person name="Copetti D."/>
            <person name="Kolliker R."/>
            <person name="Studer B."/>
        </authorList>
    </citation>
    <scope>NUCLEOTIDE SEQUENCE</scope>
    <source>
        <strain evidence="3">02402/16</strain>
        <tissue evidence="3">Leaf</tissue>
    </source>
</reference>
<keyword evidence="4" id="KW-1185">Reference proteome</keyword>
<name>A0AAD8RIV2_LOLMU</name>
<feature type="compositionally biased region" description="Polar residues" evidence="1">
    <location>
        <begin position="348"/>
        <end position="364"/>
    </location>
</feature>
<comment type="caution">
    <text evidence="3">The sequence shown here is derived from an EMBL/GenBank/DDBJ whole genome shotgun (WGS) entry which is preliminary data.</text>
</comment>
<sequence length="774" mass="87127">MGKPRDTKIAILPSTTRKGTILNTSAALDSPSVIDKLVSPPHASNAGTSAESENSHNIDNVSAVLDDSGSLGSFLDATIARSRQIENTETPNATTPVSSPELDYFSDDPEEDYVELNDDFIEKCNATTDARKIKKLLAEHAVRYKLSPDPKFATSPINIRDKDYDFSLDLSHIAIVEKTPFCGTEKESAVEHMTELSTLSSLFSDDVKMRTYFVAKIFPFSLKDDAKTWKRTPDDAEELLAKISRNHDDWTTPEPTPTPILKKRGLIKLNDEDMREAKKSLKEKGIKSEDVKNLPPIEDICEIIPPSSMIEDPLYPEGHPKRIEQDSQRIEPSAHSKKKKKKKHKNVVESSEPVNDPNSISISDAETESGNEHDKDNDKNDTPDKEEVEEEPEKHAKNKKEAMKKFNFGELFKKGTTSTGRPSRAATRIRRSYNEDIIAPSFAPEEDNGPPNASTFPCYDFLRNAGILEDFLTLVNRAGLTTYMGDEREQYYMLTKIFVESFQFNNKQYEPTVAFRIYGNPVTMQLKDFCRALDIAPVGTASRIDDNPRDLLELYRGITDDDCRTIQRGKIRNIQLPAIKYFAYYIATSILGRENTSNISSYHLAFLNIALTGQTSYHLGALIARRLTTRGPIFGGTIALRVLTYLNLPIDPNDVPLAPRKLDIVAMKSHHFVTTDSTLDNMVYRMLFSDGDEKEIPLPQPGLLSIDRQSWSCTKEEVDEHLKIKDFHQQHDSEDAGASYDHTVTYPGASSSTYPEYDPSSSYYGDTTSWDRWD</sequence>
<proteinExistence type="predicted"/>
<feature type="domain" description="Arabidopsis retrotransposon Orf1 C-terminal" evidence="2">
    <location>
        <begin position="455"/>
        <end position="613"/>
    </location>
</feature>
<feature type="region of interest" description="Disordered" evidence="1">
    <location>
        <begin position="732"/>
        <end position="774"/>
    </location>
</feature>
<dbReference type="EMBL" id="JAUUTY010000006">
    <property type="protein sequence ID" value="KAK1621057.1"/>
    <property type="molecule type" value="Genomic_DNA"/>
</dbReference>
<feature type="region of interest" description="Disordered" evidence="1">
    <location>
        <begin position="304"/>
        <end position="402"/>
    </location>
</feature>
<feature type="compositionally biased region" description="Polar residues" evidence="1">
    <location>
        <begin position="748"/>
        <end position="768"/>
    </location>
</feature>